<dbReference type="InterPro" id="IPR029071">
    <property type="entry name" value="Ubiquitin-like_domsf"/>
</dbReference>
<dbReference type="SUPFAM" id="SSF54236">
    <property type="entry name" value="Ubiquitin-like"/>
    <property type="match status" value="2"/>
</dbReference>
<comment type="caution">
    <text evidence="2">The sequence shown here is derived from an EMBL/GenBank/DDBJ whole genome shotgun (WGS) entry which is preliminary data.</text>
</comment>
<feature type="domain" description="Ubiquitin-like" evidence="1">
    <location>
        <begin position="19"/>
        <end position="91"/>
    </location>
</feature>
<evidence type="ECO:0000313" key="3">
    <source>
        <dbReference type="Proteomes" id="UP000554482"/>
    </source>
</evidence>
<reference evidence="2 3" key="1">
    <citation type="submission" date="2020-06" db="EMBL/GenBank/DDBJ databases">
        <title>Transcriptomic and genomic resources for Thalictrum thalictroides and T. hernandezii: Facilitating candidate gene discovery in an emerging model plant lineage.</title>
        <authorList>
            <person name="Arias T."/>
            <person name="Riano-Pachon D.M."/>
            <person name="Di Stilio V.S."/>
        </authorList>
    </citation>
    <scope>NUCLEOTIDE SEQUENCE [LARGE SCALE GENOMIC DNA]</scope>
    <source>
        <strain evidence="3">cv. WT478/WT964</strain>
        <tissue evidence="2">Leaves</tissue>
    </source>
</reference>
<sequence length="180" mass="21239">MSQSQNQTIDRKPNVEKLIRLCFKNPEGRSKYFCIKGSDQLQNVMDKYCHSESVETKTFRFLFDGTRLLGGKTPDQFGLEDGDMIDVFGEQSQLRAGNLRKTENEIVLCFMNQKGERMYFWIKKNDQLQKLMDDYCRSQSVAMNTLRFFFDDRRIQRHQTPNEVSRYNLTFAIPSHYLAC</sequence>
<organism evidence="2 3">
    <name type="scientific">Thalictrum thalictroides</name>
    <name type="common">Rue-anemone</name>
    <name type="synonym">Anemone thalictroides</name>
    <dbReference type="NCBI Taxonomy" id="46969"/>
    <lineage>
        <taxon>Eukaryota</taxon>
        <taxon>Viridiplantae</taxon>
        <taxon>Streptophyta</taxon>
        <taxon>Embryophyta</taxon>
        <taxon>Tracheophyta</taxon>
        <taxon>Spermatophyta</taxon>
        <taxon>Magnoliopsida</taxon>
        <taxon>Ranunculales</taxon>
        <taxon>Ranunculaceae</taxon>
        <taxon>Thalictroideae</taxon>
        <taxon>Thalictrum</taxon>
    </lineage>
</organism>
<dbReference type="Proteomes" id="UP000554482">
    <property type="component" value="Unassembled WGS sequence"/>
</dbReference>
<evidence type="ECO:0000313" key="2">
    <source>
        <dbReference type="EMBL" id="KAF5181597.1"/>
    </source>
</evidence>
<protein>
    <submittedName>
        <fullName evidence="2">Ubiquitin-like modifier</fullName>
    </submittedName>
</protein>
<keyword evidence="3" id="KW-1185">Reference proteome</keyword>
<dbReference type="Gene3D" id="3.10.20.90">
    <property type="entry name" value="Phosphatidylinositol 3-kinase Catalytic Subunit, Chain A, domain 1"/>
    <property type="match status" value="2"/>
</dbReference>
<name>A0A7J6VA01_THATH</name>
<dbReference type="EMBL" id="JABWDY010035967">
    <property type="protein sequence ID" value="KAF5181597.1"/>
    <property type="molecule type" value="Genomic_DNA"/>
</dbReference>
<dbReference type="PROSITE" id="PS50053">
    <property type="entry name" value="UBIQUITIN_2"/>
    <property type="match status" value="1"/>
</dbReference>
<dbReference type="AlphaFoldDB" id="A0A7J6VA01"/>
<dbReference type="InterPro" id="IPR000626">
    <property type="entry name" value="Ubiquitin-like_dom"/>
</dbReference>
<dbReference type="OrthoDB" id="442921at2759"/>
<dbReference type="InterPro" id="IPR022617">
    <property type="entry name" value="Rad60/SUMO-like_dom"/>
</dbReference>
<evidence type="ECO:0000259" key="1">
    <source>
        <dbReference type="PROSITE" id="PS50053"/>
    </source>
</evidence>
<dbReference type="PANTHER" id="PTHR10562">
    <property type="entry name" value="SMALL UBIQUITIN-RELATED MODIFIER"/>
    <property type="match status" value="1"/>
</dbReference>
<dbReference type="Pfam" id="PF11976">
    <property type="entry name" value="Rad60-SLD"/>
    <property type="match status" value="2"/>
</dbReference>
<gene>
    <name evidence="2" type="ORF">FRX31_028816</name>
</gene>
<accession>A0A7J6VA01</accession>
<proteinExistence type="predicted"/>